<dbReference type="PROSITE" id="PS51296">
    <property type="entry name" value="RIESKE"/>
    <property type="match status" value="1"/>
</dbReference>
<evidence type="ECO:0000313" key="9">
    <source>
        <dbReference type="EMBL" id="MFC1411398.1"/>
    </source>
</evidence>
<dbReference type="NCBIfam" id="TIGR02378">
    <property type="entry name" value="nirD_assim_sml"/>
    <property type="match status" value="1"/>
</dbReference>
<keyword evidence="4" id="KW-0408">Iron</keyword>
<dbReference type="InterPro" id="IPR017881">
    <property type="entry name" value="NirD"/>
</dbReference>
<reference evidence="9 10" key="1">
    <citation type="submission" date="2024-09" db="EMBL/GenBank/DDBJ databases">
        <authorList>
            <person name="Lee S.D."/>
        </authorList>
    </citation>
    <scope>NUCLEOTIDE SEQUENCE [LARGE SCALE GENOMIC DNA]</scope>
    <source>
        <strain evidence="9 10">N1-1</strain>
    </source>
</reference>
<dbReference type="SUPFAM" id="SSF50022">
    <property type="entry name" value="ISP domain"/>
    <property type="match status" value="1"/>
</dbReference>
<evidence type="ECO:0000256" key="1">
    <source>
        <dbReference type="ARBA" id="ARBA00022714"/>
    </source>
</evidence>
<dbReference type="PANTHER" id="PTHR40562">
    <property type="match status" value="1"/>
</dbReference>
<dbReference type="Pfam" id="PF13806">
    <property type="entry name" value="Rieske_2"/>
    <property type="match status" value="1"/>
</dbReference>
<keyword evidence="1" id="KW-0001">2Fe-2S</keyword>
<sequence length="135" mass="14824">MTTTERPTRQHTAARIEIHDGEHWVPVCDLDRLQPGRGVALLLGGEQVAAFRDRAGTLYALDNRDPFSGAYVLSRGLIGSRGPVPVLISPMYKQAFDLRNGVCLDEDFAPDGSSSTLRTWPIRSSHDPAADVRKP</sequence>
<name>A0ABV6VCH8_9ACTN</name>
<dbReference type="CDD" id="cd03529">
    <property type="entry name" value="Rieske_NirD"/>
    <property type="match status" value="1"/>
</dbReference>
<dbReference type="RefSeq" id="WP_380510997.1">
    <property type="nucleotide sequence ID" value="NZ_JBHEZX010000007.1"/>
</dbReference>
<organism evidence="9 10">
    <name type="scientific">Streptacidiphilus alkalitolerans</name>
    <dbReference type="NCBI Taxonomy" id="3342712"/>
    <lineage>
        <taxon>Bacteria</taxon>
        <taxon>Bacillati</taxon>
        <taxon>Actinomycetota</taxon>
        <taxon>Actinomycetes</taxon>
        <taxon>Kitasatosporales</taxon>
        <taxon>Streptomycetaceae</taxon>
        <taxon>Streptacidiphilus</taxon>
    </lineage>
</organism>
<keyword evidence="6" id="KW-0534">Nitrate assimilation</keyword>
<accession>A0ABV6VCH8</accession>
<feature type="domain" description="Rieske" evidence="8">
    <location>
        <begin position="25"/>
        <end position="131"/>
    </location>
</feature>
<dbReference type="Proteomes" id="UP001592582">
    <property type="component" value="Unassembled WGS sequence"/>
</dbReference>
<protein>
    <submittedName>
        <fullName evidence="9">Nitrite reductase small subunit NirD</fullName>
    </submittedName>
</protein>
<dbReference type="InterPro" id="IPR017941">
    <property type="entry name" value="Rieske_2Fe-2S"/>
</dbReference>
<feature type="region of interest" description="Disordered" evidence="7">
    <location>
        <begin position="111"/>
        <end position="135"/>
    </location>
</feature>
<evidence type="ECO:0000256" key="6">
    <source>
        <dbReference type="ARBA" id="ARBA00023063"/>
    </source>
</evidence>
<dbReference type="EMBL" id="JBHEZX010000007">
    <property type="protein sequence ID" value="MFC1411398.1"/>
    <property type="molecule type" value="Genomic_DNA"/>
</dbReference>
<evidence type="ECO:0000256" key="5">
    <source>
        <dbReference type="ARBA" id="ARBA00023014"/>
    </source>
</evidence>
<gene>
    <name evidence="9" type="primary">nirD</name>
    <name evidence="9" type="ORF">ACEZDG_19210</name>
</gene>
<keyword evidence="2" id="KW-0479">Metal-binding</keyword>
<keyword evidence="3" id="KW-0560">Oxidoreductase</keyword>
<evidence type="ECO:0000256" key="2">
    <source>
        <dbReference type="ARBA" id="ARBA00022723"/>
    </source>
</evidence>
<keyword evidence="5" id="KW-0411">Iron-sulfur</keyword>
<evidence type="ECO:0000256" key="7">
    <source>
        <dbReference type="SAM" id="MobiDB-lite"/>
    </source>
</evidence>
<dbReference type="PANTHER" id="PTHR40562:SF1">
    <property type="entry name" value="NITRITE REDUCTASE (NADH) SMALL SUBUNIT"/>
    <property type="match status" value="1"/>
</dbReference>
<evidence type="ECO:0000259" key="8">
    <source>
        <dbReference type="PROSITE" id="PS51296"/>
    </source>
</evidence>
<proteinExistence type="predicted"/>
<dbReference type="InterPro" id="IPR036922">
    <property type="entry name" value="Rieske_2Fe-2S_sf"/>
</dbReference>
<dbReference type="Gene3D" id="2.102.10.10">
    <property type="entry name" value="Rieske [2Fe-2S] iron-sulphur domain"/>
    <property type="match status" value="1"/>
</dbReference>
<comment type="caution">
    <text evidence="9">The sequence shown here is derived from an EMBL/GenBank/DDBJ whole genome shotgun (WGS) entry which is preliminary data.</text>
</comment>
<dbReference type="InterPro" id="IPR012748">
    <property type="entry name" value="Rieske-like_NirD"/>
</dbReference>
<evidence type="ECO:0000313" key="10">
    <source>
        <dbReference type="Proteomes" id="UP001592582"/>
    </source>
</evidence>
<feature type="compositionally biased region" description="Basic and acidic residues" evidence="7">
    <location>
        <begin position="124"/>
        <end position="135"/>
    </location>
</feature>
<evidence type="ECO:0000256" key="3">
    <source>
        <dbReference type="ARBA" id="ARBA00023002"/>
    </source>
</evidence>
<evidence type="ECO:0000256" key="4">
    <source>
        <dbReference type="ARBA" id="ARBA00023004"/>
    </source>
</evidence>
<dbReference type="PROSITE" id="PS51300">
    <property type="entry name" value="NIRD"/>
    <property type="match status" value="1"/>
</dbReference>
<keyword evidence="10" id="KW-1185">Reference proteome</keyword>